<dbReference type="Gene3D" id="3.30.410.40">
    <property type="match status" value="1"/>
</dbReference>
<keyword evidence="8" id="KW-1185">Reference proteome</keyword>
<proteinExistence type="inferred from homology"/>
<dbReference type="InterPro" id="IPR012132">
    <property type="entry name" value="GMC_OxRdtase"/>
</dbReference>
<dbReference type="InterPro" id="IPR036188">
    <property type="entry name" value="FAD/NAD-bd_sf"/>
</dbReference>
<gene>
    <name evidence="7" type="ORF">RND61_13740</name>
</gene>
<keyword evidence="4 5" id="KW-0274">FAD</keyword>
<evidence type="ECO:0000256" key="5">
    <source>
        <dbReference type="RuleBase" id="RU003968"/>
    </source>
</evidence>
<accession>A0ABU3QKE4</accession>
<dbReference type="Pfam" id="PF00732">
    <property type="entry name" value="GMC_oxred_N"/>
    <property type="match status" value="1"/>
</dbReference>
<evidence type="ECO:0000256" key="3">
    <source>
        <dbReference type="ARBA" id="ARBA00022630"/>
    </source>
</evidence>
<sequence>MVIVGGGTAGAVLAARLTEDGRRHVVLLEAGPVFPPGSSPLPVVSSAFIGRATGYDWGYAACPGRSPLPRGRMVGGSSAMNGTVAMRALPADFARWTRRGIHGWTWSDVLPDYIRLEHADAPCTAHRGRNGPVPVHQLRRSELSRVQAGFLSAAHRLGYRAADFNGTTPHGAAPYPVNAVHGARVNTAMAYLSAAVRARPHLRVESHALVDRVLLRGRRVTGVALADGRTLHAPDVILSAGTYGSAALLLRSGIGPQRHLRQLGIPVVQALPVGTAYRDHPLLHLPCLTWPWWAGRPRSVAAAAVWTASASAPPGELDLHVGVMQPITPVPAPTFTLIAGVTRPRSHGTITLASRDPRAAPRIRPRWLTDERDRERMAQAVCLAGHLTHTDPLAGMIARRLFPGPGTTAPGRLHPVLRASVRTFHHPTSSAPMGPADDPRAVVDATGRVHGVHGLRVVDASIFPDAPSVPVNLTVIMAAEHLARALR</sequence>
<dbReference type="PIRSF" id="PIRSF000137">
    <property type="entry name" value="Alcohol_oxidase"/>
    <property type="match status" value="1"/>
</dbReference>
<name>A0ABU3QKE4_9ACTN</name>
<reference evidence="7 8" key="1">
    <citation type="submission" date="2023-09" db="EMBL/GenBank/DDBJ databases">
        <title>Streptomyces sp. nov.: A antagonism against Alternaria gaisen Producing Streptochlin, Isolated from Tamarix root soil.</title>
        <authorList>
            <person name="Chen Y."/>
        </authorList>
    </citation>
    <scope>NUCLEOTIDE SEQUENCE [LARGE SCALE GENOMIC DNA]</scope>
    <source>
        <strain evidence="7 8">TRM76323</strain>
    </source>
</reference>
<evidence type="ECO:0000313" key="8">
    <source>
        <dbReference type="Proteomes" id="UP001250181"/>
    </source>
</evidence>
<dbReference type="PROSITE" id="PS00623">
    <property type="entry name" value="GMC_OXRED_1"/>
    <property type="match status" value="1"/>
</dbReference>
<dbReference type="InterPro" id="IPR007867">
    <property type="entry name" value="GMC_OxRtase_C"/>
</dbReference>
<dbReference type="PANTHER" id="PTHR11552">
    <property type="entry name" value="GLUCOSE-METHANOL-CHOLINE GMC OXIDOREDUCTASE"/>
    <property type="match status" value="1"/>
</dbReference>
<comment type="caution">
    <text evidence="7">The sequence shown here is derived from an EMBL/GenBank/DDBJ whole genome shotgun (WGS) entry which is preliminary data.</text>
</comment>
<dbReference type="PANTHER" id="PTHR11552:SF147">
    <property type="entry name" value="CHOLINE DEHYDROGENASE, MITOCHONDRIAL"/>
    <property type="match status" value="1"/>
</dbReference>
<organism evidence="7 8">
    <name type="scientific">Streptomyces tamarix</name>
    <dbReference type="NCBI Taxonomy" id="3078565"/>
    <lineage>
        <taxon>Bacteria</taxon>
        <taxon>Bacillati</taxon>
        <taxon>Actinomycetota</taxon>
        <taxon>Actinomycetes</taxon>
        <taxon>Kitasatosporales</taxon>
        <taxon>Streptomycetaceae</taxon>
        <taxon>Streptomyces</taxon>
    </lineage>
</organism>
<dbReference type="EMBL" id="JAWCTQ010000014">
    <property type="protein sequence ID" value="MDT9683126.1"/>
    <property type="molecule type" value="Genomic_DNA"/>
</dbReference>
<dbReference type="InterPro" id="IPR000172">
    <property type="entry name" value="GMC_OxRdtase_N"/>
</dbReference>
<comment type="similarity">
    <text evidence="2 5">Belongs to the GMC oxidoreductase family.</text>
</comment>
<dbReference type="Pfam" id="PF05199">
    <property type="entry name" value="GMC_oxred_C"/>
    <property type="match status" value="1"/>
</dbReference>
<dbReference type="RefSeq" id="WP_315878203.1">
    <property type="nucleotide sequence ID" value="NZ_JAWCTQ010000014.1"/>
</dbReference>
<feature type="domain" description="Glucose-methanol-choline oxidoreductase N-terminal" evidence="6">
    <location>
        <begin position="71"/>
        <end position="94"/>
    </location>
</feature>
<dbReference type="Gene3D" id="3.50.50.60">
    <property type="entry name" value="FAD/NAD(P)-binding domain"/>
    <property type="match status" value="1"/>
</dbReference>
<keyword evidence="3 5" id="KW-0285">Flavoprotein</keyword>
<evidence type="ECO:0000256" key="2">
    <source>
        <dbReference type="ARBA" id="ARBA00010790"/>
    </source>
</evidence>
<evidence type="ECO:0000259" key="6">
    <source>
        <dbReference type="PROSITE" id="PS00623"/>
    </source>
</evidence>
<evidence type="ECO:0000256" key="1">
    <source>
        <dbReference type="ARBA" id="ARBA00001974"/>
    </source>
</evidence>
<evidence type="ECO:0000256" key="4">
    <source>
        <dbReference type="ARBA" id="ARBA00022827"/>
    </source>
</evidence>
<evidence type="ECO:0000313" key="7">
    <source>
        <dbReference type="EMBL" id="MDT9683126.1"/>
    </source>
</evidence>
<dbReference type="Proteomes" id="UP001250181">
    <property type="component" value="Unassembled WGS sequence"/>
</dbReference>
<dbReference type="SUPFAM" id="SSF54373">
    <property type="entry name" value="FAD-linked reductases, C-terminal domain"/>
    <property type="match status" value="1"/>
</dbReference>
<protein>
    <submittedName>
        <fullName evidence="7">GMC family oxidoreductase</fullName>
    </submittedName>
</protein>
<comment type="cofactor">
    <cofactor evidence="1">
        <name>FAD</name>
        <dbReference type="ChEBI" id="CHEBI:57692"/>
    </cofactor>
</comment>
<dbReference type="SUPFAM" id="SSF51905">
    <property type="entry name" value="FAD/NAD(P)-binding domain"/>
    <property type="match status" value="1"/>
</dbReference>